<gene>
    <name evidence="9" type="ORF">C5167_048930</name>
</gene>
<dbReference type="InterPro" id="IPR036259">
    <property type="entry name" value="MFS_trans_sf"/>
</dbReference>
<keyword evidence="5 8" id="KW-0812">Transmembrane</keyword>
<feature type="transmembrane region" description="Helical" evidence="8">
    <location>
        <begin position="1135"/>
        <end position="1156"/>
    </location>
</feature>
<dbReference type="Pfam" id="PF00854">
    <property type="entry name" value="PTR2"/>
    <property type="match status" value="2"/>
</dbReference>
<feature type="transmembrane region" description="Helical" evidence="8">
    <location>
        <begin position="351"/>
        <end position="371"/>
    </location>
</feature>
<feature type="transmembrane region" description="Helical" evidence="8">
    <location>
        <begin position="434"/>
        <end position="454"/>
    </location>
</feature>
<keyword evidence="7 8" id="KW-0472">Membrane</keyword>
<reference evidence="9 10" key="1">
    <citation type="journal article" date="2018" name="Science">
        <title>The opium poppy genome and morphinan production.</title>
        <authorList>
            <person name="Guo L."/>
            <person name="Winzer T."/>
            <person name="Yang X."/>
            <person name="Li Y."/>
            <person name="Ning Z."/>
            <person name="He Z."/>
            <person name="Teodor R."/>
            <person name="Lu Y."/>
            <person name="Bowser T.A."/>
            <person name="Graham I.A."/>
            <person name="Ye K."/>
        </authorList>
    </citation>
    <scope>NUCLEOTIDE SEQUENCE [LARGE SCALE GENOMIC DNA]</scope>
    <source>
        <strain evidence="10">cv. HN1</strain>
        <tissue evidence="9">Leaves</tissue>
    </source>
</reference>
<dbReference type="GO" id="GO:0042937">
    <property type="term" value="F:tripeptide transmembrane transporter activity"/>
    <property type="evidence" value="ECO:0007669"/>
    <property type="project" value="InterPro"/>
</dbReference>
<feature type="transmembrane region" description="Helical" evidence="8">
    <location>
        <begin position="716"/>
        <end position="736"/>
    </location>
</feature>
<feature type="transmembrane region" description="Helical" evidence="8">
    <location>
        <begin position="970"/>
        <end position="994"/>
    </location>
</feature>
<keyword evidence="10" id="KW-1185">Reference proteome</keyword>
<dbReference type="CDD" id="cd17417">
    <property type="entry name" value="MFS_NPF5"/>
    <property type="match status" value="2"/>
</dbReference>
<protein>
    <recommendedName>
        <fullName evidence="11">Major facilitator superfamily (MFS) profile domain-containing protein</fullName>
    </recommendedName>
</protein>
<keyword evidence="6 8" id="KW-1133">Transmembrane helix</keyword>
<dbReference type="AlphaFoldDB" id="A0A4Y7KND1"/>
<dbReference type="InterPro" id="IPR044739">
    <property type="entry name" value="NRT1/PTR"/>
</dbReference>
<dbReference type="PANTHER" id="PTHR11654">
    <property type="entry name" value="OLIGOPEPTIDE TRANSPORTER-RELATED"/>
    <property type="match status" value="1"/>
</dbReference>
<proteinExistence type="inferred from homology"/>
<feature type="transmembrane region" description="Helical" evidence="8">
    <location>
        <begin position="214"/>
        <end position="233"/>
    </location>
</feature>
<evidence type="ECO:0000256" key="6">
    <source>
        <dbReference type="ARBA" id="ARBA00022989"/>
    </source>
</evidence>
<keyword evidence="4" id="KW-0597">Phosphoprotein</keyword>
<dbReference type="Gramene" id="RZC73449">
    <property type="protein sequence ID" value="RZC73449"/>
    <property type="gene ID" value="C5167_048930"/>
</dbReference>
<evidence type="ECO:0008006" key="11">
    <source>
        <dbReference type="Google" id="ProtNLM"/>
    </source>
</evidence>
<dbReference type="GO" id="GO:0071916">
    <property type="term" value="F:dipeptide transmembrane transporter activity"/>
    <property type="evidence" value="ECO:0007669"/>
    <property type="project" value="InterPro"/>
</dbReference>
<evidence type="ECO:0000256" key="7">
    <source>
        <dbReference type="ARBA" id="ARBA00023136"/>
    </source>
</evidence>
<dbReference type="InterPro" id="IPR000109">
    <property type="entry name" value="POT_fam"/>
</dbReference>
<feature type="transmembrane region" description="Helical" evidence="8">
    <location>
        <begin position="239"/>
        <end position="259"/>
    </location>
</feature>
<dbReference type="PROSITE" id="PS01022">
    <property type="entry name" value="PTR2_1"/>
    <property type="match status" value="2"/>
</dbReference>
<evidence type="ECO:0000256" key="3">
    <source>
        <dbReference type="ARBA" id="ARBA00022448"/>
    </source>
</evidence>
<feature type="transmembrane region" description="Helical" evidence="8">
    <location>
        <begin position="166"/>
        <end position="185"/>
    </location>
</feature>
<feature type="transmembrane region" description="Helical" evidence="8">
    <location>
        <begin position="517"/>
        <end position="538"/>
    </location>
</feature>
<dbReference type="GO" id="GO:0009705">
    <property type="term" value="C:plant-type vacuole membrane"/>
    <property type="evidence" value="ECO:0007669"/>
    <property type="project" value="UniProtKB-ARBA"/>
</dbReference>
<feature type="transmembrane region" description="Helical" evidence="8">
    <location>
        <begin position="391"/>
        <end position="413"/>
    </location>
</feature>
<dbReference type="Gene3D" id="1.20.1250.20">
    <property type="entry name" value="MFS general substrate transporter like domains"/>
    <property type="match status" value="2"/>
</dbReference>
<comment type="subcellular location">
    <subcellularLocation>
        <location evidence="1">Membrane</location>
        <topology evidence="1">Multi-pass membrane protein</topology>
    </subcellularLocation>
</comment>
<feature type="transmembrane region" description="Helical" evidence="8">
    <location>
        <begin position="856"/>
        <end position="876"/>
    </location>
</feature>
<evidence type="ECO:0000313" key="9">
    <source>
        <dbReference type="EMBL" id="RZC73449.1"/>
    </source>
</evidence>
<feature type="transmembrane region" description="Helical" evidence="8">
    <location>
        <begin position="1052"/>
        <end position="1072"/>
    </location>
</feature>
<evidence type="ECO:0000256" key="1">
    <source>
        <dbReference type="ARBA" id="ARBA00004141"/>
    </source>
</evidence>
<evidence type="ECO:0000256" key="8">
    <source>
        <dbReference type="SAM" id="Phobius"/>
    </source>
</evidence>
<evidence type="ECO:0000313" key="10">
    <source>
        <dbReference type="Proteomes" id="UP000316621"/>
    </source>
</evidence>
<dbReference type="SUPFAM" id="SSF103473">
    <property type="entry name" value="MFS general substrate transporter"/>
    <property type="match status" value="2"/>
</dbReference>
<feature type="transmembrane region" description="Helical" evidence="8">
    <location>
        <begin position="89"/>
        <end position="111"/>
    </location>
</feature>
<sequence length="1196" mass="132129">MAAEKGGNDEYYEPLLGITSGNHLISTNSGTIEGVVDYRGEKVSIGSNFGGWRSAFLIIGAEFGETIAYYGISSNLISYLTGPLGQSTAVAAANVNAWCGMVWMLPLLGAFVADSYLGRYRTIFFSSVIYVLGLGFLTLSVVLTSLMSPTKYNEVNGTSSASPAPFLILLFFLSLYLVAIGKAGFKPCAEAFGADQFDERNPEENSSKSSFFNWWYFGLCVGSSISHVVLTYIQDNISWVLGFAIPCICMLLGLFVFLLGTKTYRFSKDENKENPILRIARVYVASARNWRATSTGNEEEGIKMSDNQLRVGADQFKFLDKALIELPNSDQVGSNKHGMSCSVDQVEDAKVVLRLVPIWIVCLTYAVVSAQSSTFFTKQASTMNRRIGQGFQIPPASLLTVNSLSIIIFIPIYDRLFVPLTRLLTRNQSGISMLQRIGCGMFISTLAMALAAVVEKKRLQTAVDFGLIDKPNEIIPISFVWLVPQYVLLGIAEVFAMVGLQEFFYDQVPDKLRSMGLSLYLSIFGIGDFLSSFLIYAIDKSTSGSSQGSWFQDNLNRAHLDYFYWFLAGLSAINLVAYLYVSKFYLYKRVSLMGRKQAVSAFRFPFDSWLSVFRASDLFRETEMAGGGSSNVEISYDQPLLLNSGSGFIEGVVDYRGEKVSNTNRYKFGGWRSASFIIGAEMGETVANYGIASNLINYLTGPLGQSTVSAAANVNVWAGVMWILPLFGAFVADSYLGRFRTVFFSSLIYVLGLGLITTSVVLPAHDCPNDTANNTPCSSASSFKVIFFFTSLYLVAVGKAGFKPCAEAFGADQFDGQNPEEAESKSSFFNWWYFGLCISSTFSLLILTYVQDNLNWGLGFGIPCISMSFAPVAFLLGRKTYRYSLKEDKQNPLLAIAQVFITAAKNWRITSSSDTTQLEEDSVIPHHNRVGVHQFKFLDKALIDTTSISMESRVNEKPCSIRQVEDAKVVLRLVPIWTTCLIYAVVVAQSTTFFTKQGSTMDRLIGSNIQIPPASLQALISLSIIFFMPIYDRVFVPFARNFTGEPNGITMLQRLGCGMFLSTLAMVVAAVVEKKRLQTAVDFGLIDLPKGTVPMSVWWLIPQYLLLGLTEVLTMVGLQEFFYDQVPDGLRSMGVSIYLSIFGVGNFVSGFLISVIEKVTSGCGRHSWFPDNLNRAHLDYFYWFLAGLSAVDLLIP</sequence>
<feature type="transmembrane region" description="Helical" evidence="8">
    <location>
        <begin position="782"/>
        <end position="802"/>
    </location>
</feature>
<feature type="transmembrane region" description="Helical" evidence="8">
    <location>
        <begin position="562"/>
        <end position="586"/>
    </location>
</feature>
<feature type="transmembrane region" description="Helical" evidence="8">
    <location>
        <begin position="674"/>
        <end position="696"/>
    </location>
</feature>
<dbReference type="GO" id="GO:0080054">
    <property type="term" value="F:low-affinity nitrate transmembrane transporter activity"/>
    <property type="evidence" value="ECO:0007669"/>
    <property type="project" value="UniProtKB-ARBA"/>
</dbReference>
<feature type="transmembrane region" description="Helical" evidence="8">
    <location>
        <begin position="123"/>
        <end position="146"/>
    </location>
</feature>
<feature type="transmembrane region" description="Helical" evidence="8">
    <location>
        <begin position="474"/>
        <end position="496"/>
    </location>
</feature>
<dbReference type="OMA" id="NARIPMS"/>
<accession>A0A4Y7KND1</accession>
<comment type="similarity">
    <text evidence="2">Belongs to the major facilitator superfamily. Proton-dependent oligopeptide transporter (POT/PTR) (TC 2.A.17) family.</text>
</comment>
<feature type="transmembrane region" description="Helical" evidence="8">
    <location>
        <begin position="831"/>
        <end position="850"/>
    </location>
</feature>
<evidence type="ECO:0000256" key="5">
    <source>
        <dbReference type="ARBA" id="ARBA00022692"/>
    </source>
</evidence>
<evidence type="ECO:0000256" key="4">
    <source>
        <dbReference type="ARBA" id="ARBA00022553"/>
    </source>
</evidence>
<keyword evidence="3" id="KW-0813">Transport</keyword>
<organism evidence="9 10">
    <name type="scientific">Papaver somniferum</name>
    <name type="common">Opium poppy</name>
    <dbReference type="NCBI Taxonomy" id="3469"/>
    <lineage>
        <taxon>Eukaryota</taxon>
        <taxon>Viridiplantae</taxon>
        <taxon>Streptophyta</taxon>
        <taxon>Embryophyta</taxon>
        <taxon>Tracheophyta</taxon>
        <taxon>Spermatophyta</taxon>
        <taxon>Magnoliopsida</taxon>
        <taxon>Ranunculales</taxon>
        <taxon>Papaveraceae</taxon>
        <taxon>Papaveroideae</taxon>
        <taxon>Papaver</taxon>
    </lineage>
</organism>
<dbReference type="InterPro" id="IPR018456">
    <property type="entry name" value="PTR2_symporter_CS"/>
</dbReference>
<dbReference type="Proteomes" id="UP000316621">
    <property type="component" value="Chromosome 8"/>
</dbReference>
<feature type="transmembrane region" description="Helical" evidence="8">
    <location>
        <begin position="743"/>
        <end position="762"/>
    </location>
</feature>
<evidence type="ECO:0000256" key="2">
    <source>
        <dbReference type="ARBA" id="ARBA00005982"/>
    </source>
</evidence>
<dbReference type="FunFam" id="1.20.1250.20:FF:000147">
    <property type="entry name" value="Protein NRT1/ PTR family 5.10"/>
    <property type="match status" value="2"/>
</dbReference>
<dbReference type="EMBL" id="CM010722">
    <property type="protein sequence ID" value="RZC73449.1"/>
    <property type="molecule type" value="Genomic_DNA"/>
</dbReference>
<feature type="transmembrane region" description="Helical" evidence="8">
    <location>
        <begin position="1104"/>
        <end position="1123"/>
    </location>
</feature>
<name>A0A4Y7KND1_PAPSO</name>